<feature type="transmembrane region" description="Helical" evidence="6">
    <location>
        <begin position="358"/>
        <end position="383"/>
    </location>
</feature>
<dbReference type="RefSeq" id="WP_133363232.1">
    <property type="nucleotide sequence ID" value="NZ_CP037940.1"/>
</dbReference>
<feature type="transmembrane region" description="Helical" evidence="6">
    <location>
        <begin position="389"/>
        <end position="409"/>
    </location>
</feature>
<feature type="transmembrane region" description="Helical" evidence="6">
    <location>
        <begin position="269"/>
        <end position="295"/>
    </location>
</feature>
<evidence type="ECO:0000256" key="5">
    <source>
        <dbReference type="ARBA" id="ARBA00023136"/>
    </source>
</evidence>
<dbReference type="GO" id="GO:0005886">
    <property type="term" value="C:plasma membrane"/>
    <property type="evidence" value="ECO:0007669"/>
    <property type="project" value="UniProtKB-SubCell"/>
</dbReference>
<dbReference type="OrthoDB" id="2989542at2"/>
<evidence type="ECO:0000256" key="3">
    <source>
        <dbReference type="ARBA" id="ARBA00022692"/>
    </source>
</evidence>
<sequence length="419" mass="44854">MNLIKRNPAFRAIQGASIFNLVGLSIFNLVFLIYAQQLPFKNIAISLVAIANTVPSLVSLIAGYIVDKQTKSLVNLTILIRVGQTGLFLILAWFINQNANVGIFALVLGINIVSDLLGEFTRNAQLPLIKQNVADEDIPTAMSINASLAQLLELITQVVGVGLLSLIGNSFAVIGLINAISFLASGLFFLQGRKYFKSSQSANRQVNTKLSLKDFRYQLVKAYNTLKVKPYAVTTIVIMIFAFSLSAPIDPLINLSLANRENLLIAGNFGLTITVFNVVFATAMIMGSIFAGTLLKKMSLHGAVGFAIGSILGISMVLLLQFSVGITLIVLGISGIASGLVMPKLNTFILQSVADDNIALVGGALTTVLTIGVPIAQALLLVIGNTLTLTIAWLTELVISIMLLGYLLLMTMKKRKAIG</sequence>
<accession>A0A4P6YTR4</accession>
<dbReference type="InterPro" id="IPR036259">
    <property type="entry name" value="MFS_trans_sf"/>
</dbReference>
<evidence type="ECO:0000256" key="2">
    <source>
        <dbReference type="ARBA" id="ARBA00022475"/>
    </source>
</evidence>
<evidence type="ECO:0000256" key="4">
    <source>
        <dbReference type="ARBA" id="ARBA00022989"/>
    </source>
</evidence>
<comment type="subcellular location">
    <subcellularLocation>
        <location evidence="1">Cell membrane</location>
        <topology evidence="1">Multi-pass membrane protein</topology>
    </subcellularLocation>
</comment>
<dbReference type="SUPFAM" id="SSF103473">
    <property type="entry name" value="MFS general substrate transporter"/>
    <property type="match status" value="1"/>
</dbReference>
<feature type="transmembrane region" description="Helical" evidence="6">
    <location>
        <begin position="302"/>
        <end position="320"/>
    </location>
</feature>
<evidence type="ECO:0000313" key="8">
    <source>
        <dbReference type="Proteomes" id="UP000292886"/>
    </source>
</evidence>
<dbReference type="Gene3D" id="1.20.1250.20">
    <property type="entry name" value="MFS general substrate transporter like domains"/>
    <property type="match status" value="1"/>
</dbReference>
<reference evidence="8" key="1">
    <citation type="submission" date="2019-03" db="EMBL/GenBank/DDBJ databases">
        <title>Weissella sp. 26KH-42 Genome sequencing.</title>
        <authorList>
            <person name="Heo J."/>
            <person name="Kim S.-J."/>
            <person name="Kim J.-S."/>
            <person name="Hong S.-B."/>
            <person name="Kwon S.-W."/>
        </authorList>
    </citation>
    <scope>NUCLEOTIDE SEQUENCE [LARGE SCALE GENOMIC DNA]</scope>
    <source>
        <strain evidence="8">26KH-42</strain>
    </source>
</reference>
<dbReference type="Proteomes" id="UP000292886">
    <property type="component" value="Chromosome"/>
</dbReference>
<dbReference type="GO" id="GO:0022857">
    <property type="term" value="F:transmembrane transporter activity"/>
    <property type="evidence" value="ECO:0007669"/>
    <property type="project" value="InterPro"/>
</dbReference>
<feature type="transmembrane region" description="Helical" evidence="6">
    <location>
        <begin position="170"/>
        <end position="190"/>
    </location>
</feature>
<feature type="transmembrane region" description="Helical" evidence="6">
    <location>
        <begin position="231"/>
        <end position="249"/>
    </location>
</feature>
<dbReference type="Pfam" id="PF07690">
    <property type="entry name" value="MFS_1"/>
    <property type="match status" value="1"/>
</dbReference>
<feature type="transmembrane region" description="Helical" evidence="6">
    <location>
        <begin position="73"/>
        <end position="95"/>
    </location>
</feature>
<name>A0A4P6YTR4_9LACO</name>
<feature type="transmembrane region" description="Helical" evidence="6">
    <location>
        <begin position="326"/>
        <end position="346"/>
    </location>
</feature>
<dbReference type="PANTHER" id="PTHR23513:SF6">
    <property type="entry name" value="MAJOR FACILITATOR SUPERFAMILY ASSOCIATED DOMAIN-CONTAINING PROTEIN"/>
    <property type="match status" value="1"/>
</dbReference>
<feature type="transmembrane region" description="Helical" evidence="6">
    <location>
        <begin position="12"/>
        <end position="37"/>
    </location>
</feature>
<keyword evidence="8" id="KW-1185">Reference proteome</keyword>
<keyword evidence="5 6" id="KW-0472">Membrane</keyword>
<evidence type="ECO:0000313" key="7">
    <source>
        <dbReference type="EMBL" id="QBO36154.1"/>
    </source>
</evidence>
<protein>
    <submittedName>
        <fullName evidence="7">MFS transporter</fullName>
    </submittedName>
</protein>
<keyword evidence="2" id="KW-1003">Cell membrane</keyword>
<proteinExistence type="predicted"/>
<organism evidence="7 8">
    <name type="scientific">Periweissella cryptocerci</name>
    <dbReference type="NCBI Taxonomy" id="2506420"/>
    <lineage>
        <taxon>Bacteria</taxon>
        <taxon>Bacillati</taxon>
        <taxon>Bacillota</taxon>
        <taxon>Bacilli</taxon>
        <taxon>Lactobacillales</taxon>
        <taxon>Lactobacillaceae</taxon>
        <taxon>Periweissella</taxon>
    </lineage>
</organism>
<keyword evidence="4 6" id="KW-1133">Transmembrane helix</keyword>
<evidence type="ECO:0000256" key="6">
    <source>
        <dbReference type="SAM" id="Phobius"/>
    </source>
</evidence>
<feature type="transmembrane region" description="Helical" evidence="6">
    <location>
        <begin position="43"/>
        <end position="66"/>
    </location>
</feature>
<dbReference type="PANTHER" id="PTHR23513">
    <property type="entry name" value="INTEGRAL MEMBRANE EFFLUX PROTEIN-RELATED"/>
    <property type="match status" value="1"/>
</dbReference>
<dbReference type="InterPro" id="IPR011701">
    <property type="entry name" value="MFS"/>
</dbReference>
<dbReference type="AlphaFoldDB" id="A0A4P6YTR4"/>
<keyword evidence="3 6" id="KW-0812">Transmembrane</keyword>
<dbReference type="KEGG" id="wei:EQG49_06615"/>
<gene>
    <name evidence="7" type="ORF">EQG49_06615</name>
</gene>
<dbReference type="EMBL" id="CP037940">
    <property type="protein sequence ID" value="QBO36154.1"/>
    <property type="molecule type" value="Genomic_DNA"/>
</dbReference>
<evidence type="ECO:0000256" key="1">
    <source>
        <dbReference type="ARBA" id="ARBA00004651"/>
    </source>
</evidence>